<dbReference type="GO" id="GO:0003677">
    <property type="term" value="F:DNA binding"/>
    <property type="evidence" value="ECO:0007669"/>
    <property type="project" value="InterPro"/>
</dbReference>
<name>A0A2D2D1C6_METT3</name>
<dbReference type="Gene3D" id="3.30.70.1290">
    <property type="entry name" value="Transposase IS200-like"/>
    <property type="match status" value="1"/>
</dbReference>
<proteinExistence type="predicted"/>
<evidence type="ECO:0000313" key="1">
    <source>
        <dbReference type="EMBL" id="ATQ68805.1"/>
    </source>
</evidence>
<protein>
    <recommendedName>
        <fullName evidence="3">Transposase IS200-like domain-containing protein</fullName>
    </recommendedName>
</protein>
<dbReference type="InterPro" id="IPR036515">
    <property type="entry name" value="Transposase_17_sf"/>
</dbReference>
<dbReference type="KEGG" id="mtw:CQW49_13630"/>
<dbReference type="GO" id="GO:0006313">
    <property type="term" value="P:DNA transposition"/>
    <property type="evidence" value="ECO:0007669"/>
    <property type="project" value="InterPro"/>
</dbReference>
<dbReference type="SUPFAM" id="SSF143422">
    <property type="entry name" value="Transposase IS200-like"/>
    <property type="match status" value="1"/>
</dbReference>
<evidence type="ECO:0008006" key="3">
    <source>
        <dbReference type="Google" id="ProtNLM"/>
    </source>
</evidence>
<organism evidence="1 2">
    <name type="scientific">Methylosinus trichosporium (strain ATCC 35070 / NCIMB 11131 / UNIQEM 75 / OB3b)</name>
    <dbReference type="NCBI Taxonomy" id="595536"/>
    <lineage>
        <taxon>Bacteria</taxon>
        <taxon>Pseudomonadati</taxon>
        <taxon>Pseudomonadota</taxon>
        <taxon>Alphaproteobacteria</taxon>
        <taxon>Hyphomicrobiales</taxon>
        <taxon>Methylocystaceae</taxon>
        <taxon>Methylosinus</taxon>
    </lineage>
</organism>
<accession>A0A2D2D1C6</accession>
<gene>
    <name evidence="1" type="ORF">CQW49_13630</name>
</gene>
<dbReference type="GO" id="GO:0004803">
    <property type="term" value="F:transposase activity"/>
    <property type="evidence" value="ECO:0007669"/>
    <property type="project" value="InterPro"/>
</dbReference>
<dbReference type="AlphaFoldDB" id="A0A2D2D1C6"/>
<evidence type="ECO:0000313" key="2">
    <source>
        <dbReference type="Proteomes" id="UP000230709"/>
    </source>
</evidence>
<sequence length="109" mass="11852">MAECCEANAASCWAYRLMPNHIHLVLAPQTPEGLSRAVGEAHRRWTRRIFSRRCGCAPSPSCARSAGFRSRALAACERGGASCRPPGRTCGRRLVGVVAADYFRAFRAA</sequence>
<keyword evidence="2" id="KW-1185">Reference proteome</keyword>
<dbReference type="Proteomes" id="UP000230709">
    <property type="component" value="Chromosome"/>
</dbReference>
<reference evidence="2" key="1">
    <citation type="submission" date="2017-10" db="EMBL/GenBank/DDBJ databases">
        <title>Completed PacBio SMRT sequence of Methylosinus trichosporium OB3b reveals presence of a third large plasmid.</title>
        <authorList>
            <person name="Charles T.C."/>
            <person name="Lynch M.D.J."/>
            <person name="Heil J.R."/>
            <person name="Cheng J."/>
        </authorList>
    </citation>
    <scope>NUCLEOTIDE SEQUENCE [LARGE SCALE GENOMIC DNA]</scope>
    <source>
        <strain evidence="2">OB3b</strain>
    </source>
</reference>
<dbReference type="EMBL" id="CP023737">
    <property type="protein sequence ID" value="ATQ68805.1"/>
    <property type="molecule type" value="Genomic_DNA"/>
</dbReference>